<dbReference type="PANTHER" id="PTHR12469:SF2">
    <property type="entry name" value="SUCCINATE DEHYDROGENASE ASSEMBLY FACTOR 2, MITOCHONDRIAL"/>
    <property type="match status" value="1"/>
</dbReference>
<protein>
    <recommendedName>
        <fullName evidence="5">Succinate dehydrogenase assembly factor 2, mitochondrial</fullName>
    </recommendedName>
</protein>
<dbReference type="AlphaFoldDB" id="A0A444ZY48"/>
<evidence type="ECO:0008006" key="5">
    <source>
        <dbReference type="Google" id="ProtNLM"/>
    </source>
</evidence>
<evidence type="ECO:0000313" key="3">
    <source>
        <dbReference type="EMBL" id="RYR19150.1"/>
    </source>
</evidence>
<dbReference type="Proteomes" id="UP000289738">
    <property type="component" value="Chromosome B03"/>
</dbReference>
<evidence type="ECO:0000256" key="1">
    <source>
        <dbReference type="ARBA" id="ARBA00023186"/>
    </source>
</evidence>
<comment type="caution">
    <text evidence="3">The sequence shown here is derived from an EMBL/GenBank/DDBJ whole genome shotgun (WGS) entry which is preliminary data.</text>
</comment>
<dbReference type="GO" id="GO:0034553">
    <property type="term" value="P:mitochondrial respiratory chain complex II assembly"/>
    <property type="evidence" value="ECO:0007669"/>
    <property type="project" value="TreeGrafter"/>
</dbReference>
<dbReference type="GO" id="GO:0005739">
    <property type="term" value="C:mitochondrion"/>
    <property type="evidence" value="ECO:0007669"/>
    <property type="project" value="TreeGrafter"/>
</dbReference>
<feature type="compositionally biased region" description="Basic and acidic residues" evidence="2">
    <location>
        <begin position="157"/>
        <end position="166"/>
    </location>
</feature>
<dbReference type="FunFam" id="1.10.150.250:FF:000003">
    <property type="entry name" value="Succinate dehydrogenase assembly factor"/>
    <property type="match status" value="1"/>
</dbReference>
<evidence type="ECO:0000256" key="2">
    <source>
        <dbReference type="SAM" id="MobiDB-lite"/>
    </source>
</evidence>
<feature type="region of interest" description="Disordered" evidence="2">
    <location>
        <begin position="138"/>
        <end position="173"/>
    </location>
</feature>
<proteinExistence type="predicted"/>
<dbReference type="Gene3D" id="1.10.150.250">
    <property type="entry name" value="Flavinator of succinate dehydrogenase"/>
    <property type="match status" value="1"/>
</dbReference>
<dbReference type="OrthoDB" id="284292at2759"/>
<evidence type="ECO:0000313" key="4">
    <source>
        <dbReference type="Proteomes" id="UP000289738"/>
    </source>
</evidence>
<dbReference type="SUPFAM" id="SSF109910">
    <property type="entry name" value="YgfY-like"/>
    <property type="match status" value="1"/>
</dbReference>
<dbReference type="Pfam" id="PF03937">
    <property type="entry name" value="Sdh5"/>
    <property type="match status" value="1"/>
</dbReference>
<reference evidence="3 4" key="1">
    <citation type="submission" date="2019-01" db="EMBL/GenBank/DDBJ databases">
        <title>Sequencing of cultivated peanut Arachis hypogaea provides insights into genome evolution and oil improvement.</title>
        <authorList>
            <person name="Chen X."/>
        </authorList>
    </citation>
    <scope>NUCLEOTIDE SEQUENCE [LARGE SCALE GENOMIC DNA]</scope>
    <source>
        <strain evidence="4">cv. Fuhuasheng</strain>
        <tissue evidence="3">Leaves</tissue>
    </source>
</reference>
<name>A0A444ZY48_ARAHY</name>
<accession>A0A444ZY48</accession>
<dbReference type="InterPro" id="IPR005631">
    <property type="entry name" value="SDH"/>
</dbReference>
<dbReference type="STRING" id="3818.A0A444ZY48"/>
<keyword evidence="1" id="KW-0143">Chaperone</keyword>
<dbReference type="SMR" id="A0A444ZY48"/>
<dbReference type="EMBL" id="SDMP01000013">
    <property type="protein sequence ID" value="RYR19150.1"/>
    <property type="molecule type" value="Genomic_DNA"/>
</dbReference>
<gene>
    <name evidence="3" type="ORF">Ahy_B03g063858</name>
</gene>
<dbReference type="GO" id="GO:0006099">
    <property type="term" value="P:tricarboxylic acid cycle"/>
    <property type="evidence" value="ECO:0007669"/>
    <property type="project" value="TreeGrafter"/>
</dbReference>
<sequence length="173" mass="19687">MGSLRRGVINLRRFLTSSNPTASPLPRYSLSSPFSSLPPDPLSLHIDLSDEESKRRLFNRLIYRSKQRGFLELDLVLGKWVEDNVHSLDENRIRALVHVLDLENPDLWKWLSGQEKPPESVSSNPVFAAMHERVMKNLESHSSPETRATPGQPWVRGWDDIKKGRDGPIAGNQ</sequence>
<dbReference type="InterPro" id="IPR036714">
    <property type="entry name" value="SDH_sf"/>
</dbReference>
<dbReference type="PANTHER" id="PTHR12469">
    <property type="entry name" value="PROTEIN EMI5 HOMOLOG, MITOCHONDRIAL"/>
    <property type="match status" value="1"/>
</dbReference>
<keyword evidence="4" id="KW-1185">Reference proteome</keyword>
<organism evidence="3 4">
    <name type="scientific">Arachis hypogaea</name>
    <name type="common">Peanut</name>
    <dbReference type="NCBI Taxonomy" id="3818"/>
    <lineage>
        <taxon>Eukaryota</taxon>
        <taxon>Viridiplantae</taxon>
        <taxon>Streptophyta</taxon>
        <taxon>Embryophyta</taxon>
        <taxon>Tracheophyta</taxon>
        <taxon>Spermatophyta</taxon>
        <taxon>Magnoliopsida</taxon>
        <taxon>eudicotyledons</taxon>
        <taxon>Gunneridae</taxon>
        <taxon>Pentapetalae</taxon>
        <taxon>rosids</taxon>
        <taxon>fabids</taxon>
        <taxon>Fabales</taxon>
        <taxon>Fabaceae</taxon>
        <taxon>Papilionoideae</taxon>
        <taxon>50 kb inversion clade</taxon>
        <taxon>dalbergioids sensu lato</taxon>
        <taxon>Dalbergieae</taxon>
        <taxon>Pterocarpus clade</taxon>
        <taxon>Arachis</taxon>
    </lineage>
</organism>
<dbReference type="GO" id="GO:0006121">
    <property type="term" value="P:mitochondrial electron transport, succinate to ubiquinone"/>
    <property type="evidence" value="ECO:0007669"/>
    <property type="project" value="TreeGrafter"/>
</dbReference>
<dbReference type="Gramene" id="arahy.Tifrunner.gnm2.ann2.Ah13g441200.1">
    <property type="protein sequence ID" value="arahy.Tifrunner.gnm2.ann2.Ah13g441200.1-CDS"/>
    <property type="gene ID" value="arahy.Tifrunner.gnm2.ann2.Ah13g441200"/>
</dbReference>